<reference evidence="3 4" key="1">
    <citation type="submission" date="2018-04" db="EMBL/GenBank/DDBJ databases">
        <title>Genomic Encyclopedia of Type Strains, Phase IV (KMG-IV): sequencing the most valuable type-strain genomes for metagenomic binning, comparative biology and taxonomic classification.</title>
        <authorList>
            <person name="Goeker M."/>
        </authorList>
    </citation>
    <scope>NUCLEOTIDE SEQUENCE [LARGE SCALE GENOMIC DNA]</scope>
    <source>
        <strain evidence="3 4">DSM 45771</strain>
    </source>
</reference>
<dbReference type="Gene3D" id="3.10.690.10">
    <property type="entry name" value="Bifunctional nuclease domain"/>
    <property type="match status" value="1"/>
</dbReference>
<dbReference type="EMBL" id="QEKW01000003">
    <property type="protein sequence ID" value="PVZ11937.1"/>
    <property type="molecule type" value="Genomic_DNA"/>
</dbReference>
<evidence type="ECO:0000259" key="2">
    <source>
        <dbReference type="PROSITE" id="PS51658"/>
    </source>
</evidence>
<dbReference type="PANTHER" id="PTHR15160">
    <property type="entry name" value="VON HIPPEL-LINDAU PROTEIN"/>
    <property type="match status" value="1"/>
</dbReference>
<dbReference type="Pfam" id="PF02577">
    <property type="entry name" value="BFN_dom"/>
    <property type="match status" value="1"/>
</dbReference>
<comment type="caution">
    <text evidence="3">The sequence shown here is derived from an EMBL/GenBank/DDBJ whole genome shotgun (WGS) entry which is preliminary data.</text>
</comment>
<feature type="region of interest" description="Disordered" evidence="1">
    <location>
        <begin position="162"/>
        <end position="201"/>
    </location>
</feature>
<organism evidence="3 4">
    <name type="scientific">Actinomycetospora cinnamomea</name>
    <dbReference type="NCBI Taxonomy" id="663609"/>
    <lineage>
        <taxon>Bacteria</taxon>
        <taxon>Bacillati</taxon>
        <taxon>Actinomycetota</taxon>
        <taxon>Actinomycetes</taxon>
        <taxon>Pseudonocardiales</taxon>
        <taxon>Pseudonocardiaceae</taxon>
        <taxon>Actinomycetospora</taxon>
    </lineage>
</organism>
<dbReference type="OrthoDB" id="9788698at2"/>
<evidence type="ECO:0000313" key="4">
    <source>
        <dbReference type="Proteomes" id="UP000245639"/>
    </source>
</evidence>
<dbReference type="Proteomes" id="UP000245639">
    <property type="component" value="Unassembled WGS sequence"/>
</dbReference>
<gene>
    <name evidence="3" type="ORF">C8D89_103267</name>
</gene>
<dbReference type="GO" id="GO:0004518">
    <property type="term" value="F:nuclease activity"/>
    <property type="evidence" value="ECO:0007669"/>
    <property type="project" value="InterPro"/>
</dbReference>
<dbReference type="PANTHER" id="PTHR15160:SF1">
    <property type="entry name" value="VON HIPPEL-LINDAU DISEASE TUMOR SUPPRESSOR"/>
    <property type="match status" value="1"/>
</dbReference>
<keyword evidence="4" id="KW-1185">Reference proteome</keyword>
<feature type="domain" description="BFN" evidence="2">
    <location>
        <begin position="6"/>
        <end position="138"/>
    </location>
</feature>
<evidence type="ECO:0000313" key="3">
    <source>
        <dbReference type="EMBL" id="PVZ11937.1"/>
    </source>
</evidence>
<dbReference type="SUPFAM" id="SSF103256">
    <property type="entry name" value="Hypothetical protein TM0160"/>
    <property type="match status" value="1"/>
</dbReference>
<dbReference type="AlphaFoldDB" id="A0A2U1FIE9"/>
<evidence type="ECO:0000256" key="1">
    <source>
        <dbReference type="SAM" id="MobiDB-lite"/>
    </source>
</evidence>
<dbReference type="RefSeq" id="WP_116707619.1">
    <property type="nucleotide sequence ID" value="NZ_QEKW01000003.1"/>
</dbReference>
<dbReference type="InterPro" id="IPR036104">
    <property type="entry name" value="BFN_sf"/>
</dbReference>
<name>A0A2U1FIE9_9PSEU</name>
<protein>
    <recommendedName>
        <fullName evidence="2">BFN domain-containing protein</fullName>
    </recommendedName>
</protein>
<dbReference type="InterPro" id="IPR003729">
    <property type="entry name" value="Bi_nuclease_dom"/>
</dbReference>
<dbReference type="PROSITE" id="PS51658">
    <property type="entry name" value="BFN"/>
    <property type="match status" value="1"/>
</dbReference>
<sequence>MTDGVMKRVDLVGLHVEAMSGTPLVILREQEAPHRVLPIFIGGAEATSIGIGLSGHPPPRPLSHDLMAALVEALHARVDAVHVTGLREGAFLAELAVTGPDGPRRLDARPSDGVALAVRVGAPLYASADVLDEAGSVLPDRPDEEAIERAVAEFRGHLERLDAETLSAALEEPEHPEPGSTPEQEPPSDPDDDPPREGPSS</sequence>
<proteinExistence type="predicted"/>
<accession>A0A2U1FIE9</accession>